<keyword evidence="2" id="KW-0175">Coiled coil</keyword>
<evidence type="ECO:0000256" key="1">
    <source>
        <dbReference type="ARBA" id="ARBA00023002"/>
    </source>
</evidence>
<organism evidence="5 6">
    <name type="scientific">Daphnia sinensis</name>
    <dbReference type="NCBI Taxonomy" id="1820382"/>
    <lineage>
        <taxon>Eukaryota</taxon>
        <taxon>Metazoa</taxon>
        <taxon>Ecdysozoa</taxon>
        <taxon>Arthropoda</taxon>
        <taxon>Crustacea</taxon>
        <taxon>Branchiopoda</taxon>
        <taxon>Diplostraca</taxon>
        <taxon>Cladocera</taxon>
        <taxon>Anomopoda</taxon>
        <taxon>Daphniidae</taxon>
        <taxon>Daphnia</taxon>
        <taxon>Daphnia similis group</taxon>
    </lineage>
</organism>
<dbReference type="Gene3D" id="3.40.50.720">
    <property type="entry name" value="NAD(P)-binding Rossmann-like Domain"/>
    <property type="match status" value="1"/>
</dbReference>
<dbReference type="InterPro" id="IPR036291">
    <property type="entry name" value="NAD(P)-bd_dom_sf"/>
</dbReference>
<keyword evidence="6" id="KW-1185">Reference proteome</keyword>
<dbReference type="PANTHER" id="PTHR44054">
    <property type="entry name" value="SYNAPTIC VESICLE MEMBRANE PROTEIN VAT-1 HOMOLOG-LIKE"/>
    <property type="match status" value="1"/>
</dbReference>
<dbReference type="Pfam" id="PF13602">
    <property type="entry name" value="ADH_zinc_N_2"/>
    <property type="match status" value="1"/>
</dbReference>
<evidence type="ECO:0000313" key="6">
    <source>
        <dbReference type="Proteomes" id="UP000820818"/>
    </source>
</evidence>
<evidence type="ECO:0000313" key="5">
    <source>
        <dbReference type="EMBL" id="KAI9553439.1"/>
    </source>
</evidence>
<gene>
    <name evidence="5" type="ORF">GHT06_021345</name>
</gene>
<evidence type="ECO:0000256" key="3">
    <source>
        <dbReference type="SAM" id="MobiDB-lite"/>
    </source>
</evidence>
<dbReference type="InterPro" id="IPR052100">
    <property type="entry name" value="SV-ATPase_mito-regulator"/>
</dbReference>
<keyword evidence="1" id="KW-0560">Oxidoreductase</keyword>
<feature type="region of interest" description="Disordered" evidence="3">
    <location>
        <begin position="1"/>
        <end position="45"/>
    </location>
</feature>
<dbReference type="PANTHER" id="PTHR44054:SF2">
    <property type="entry name" value="SYNAPTIC VESICLE MEMBRANE PROTEIN VAT-1 HOMOLOG-LIKE"/>
    <property type="match status" value="1"/>
</dbReference>
<dbReference type="SMART" id="SM00829">
    <property type="entry name" value="PKS_ER"/>
    <property type="match status" value="1"/>
</dbReference>
<dbReference type="InterPro" id="IPR011032">
    <property type="entry name" value="GroES-like_sf"/>
</dbReference>
<reference evidence="5 6" key="1">
    <citation type="submission" date="2022-05" db="EMBL/GenBank/DDBJ databases">
        <title>A multi-omics perspective on studying reproductive biology in Daphnia sinensis.</title>
        <authorList>
            <person name="Jia J."/>
        </authorList>
    </citation>
    <scope>NUCLEOTIDE SEQUENCE [LARGE SCALE GENOMIC DNA]</scope>
    <source>
        <strain evidence="5 6">WSL</strain>
    </source>
</reference>
<dbReference type="AlphaFoldDB" id="A0AAD5PQR6"/>
<proteinExistence type="predicted"/>
<dbReference type="Gene3D" id="3.90.180.10">
    <property type="entry name" value="Medium-chain alcohol dehydrogenases, catalytic domain"/>
    <property type="match status" value="1"/>
</dbReference>
<name>A0AAD5PQR6_9CRUS</name>
<dbReference type="SUPFAM" id="SSF50129">
    <property type="entry name" value="GroES-like"/>
    <property type="match status" value="1"/>
</dbReference>
<feature type="compositionally biased region" description="Polar residues" evidence="3">
    <location>
        <begin position="17"/>
        <end position="33"/>
    </location>
</feature>
<dbReference type="Pfam" id="PF08240">
    <property type="entry name" value="ADH_N"/>
    <property type="match status" value="1"/>
</dbReference>
<dbReference type="InterPro" id="IPR013154">
    <property type="entry name" value="ADH-like_N"/>
</dbReference>
<feature type="coiled-coil region" evidence="2">
    <location>
        <begin position="483"/>
        <end position="529"/>
    </location>
</feature>
<protein>
    <recommendedName>
        <fullName evidence="4">Enoyl reductase (ER) domain-containing protein</fullName>
    </recommendedName>
</protein>
<comment type="caution">
    <text evidence="5">The sequence shown here is derived from an EMBL/GenBank/DDBJ whole genome shotgun (WGS) entry which is preliminary data.</text>
</comment>
<dbReference type="EMBL" id="WJBH02000009">
    <property type="protein sequence ID" value="KAI9553439.1"/>
    <property type="molecule type" value="Genomic_DNA"/>
</dbReference>
<sequence>MFTEKHEVQSKPYRTLEPQSVSQTVSEHPTLIQNPPAGREQKGNLTEAQEIQKEVQELRRRDEEEYRRKQRSALNRFEQHLNQNGGDLSPLLSQPRLPTEMRCIQLTSFGLGKNINVAKIQLPLPMRHEVLIRAYSCGVNFNDIMTRNGMLDNWVRSLKAPFTMGSEVAGEIVGLGKNVTELNLGERVMALPERRGWGEYVVCRVEHCFKIPDQMSYNDAVALTVDGIVAHSLLFQMGNLTPEKAILLHSTPGGLGNMVTQMASTVPDTRIFKIASEKEEGQILTSDQFVHYIGHDSDYVSEIRHSSPHGVDLVLDCQYEDNFHRDFNLLRPMGRYVIFGTQAVINRGFFDAAKSWWGQDKISPLKLYEENKSICGFNLRNLLYFQKDRPYIRKVFCKICKMWQDGQIKPVVDSVVPFDDLSEALQRLQEDGQNGKIILDPTTTKERHEEPDYYAMAEKIVKQRHWDQKPFLNKLGLPEPDELVRDEQLVKEEEERAQREKREEIERKLREQQRKIEEQQQEYYEQELMKQLHREQQFLPPAPTRAAIGQQVPQFIEAQTVPQSYEVRTTSKASGEPPIVYDPSSGRTIYNVTETVQQAPQVVPVVQQMTTPVEVVTPVATTVTTVTTSTEQLPSAPMATTAETGREAILTKEKVALSVPMSEKEVKELKEQIPSAMMEGDKYQQGFLEKRINE</sequence>
<dbReference type="SUPFAM" id="SSF51735">
    <property type="entry name" value="NAD(P)-binding Rossmann-fold domains"/>
    <property type="match status" value="1"/>
</dbReference>
<evidence type="ECO:0000256" key="2">
    <source>
        <dbReference type="SAM" id="Coils"/>
    </source>
</evidence>
<dbReference type="InterPro" id="IPR020843">
    <property type="entry name" value="ER"/>
</dbReference>
<dbReference type="Proteomes" id="UP000820818">
    <property type="component" value="Linkage Group LG9"/>
</dbReference>
<evidence type="ECO:0000259" key="4">
    <source>
        <dbReference type="SMART" id="SM00829"/>
    </source>
</evidence>
<feature type="domain" description="Enoyl reductase (ER)" evidence="4">
    <location>
        <begin position="110"/>
        <end position="439"/>
    </location>
</feature>
<accession>A0AAD5PQR6</accession>
<dbReference type="GO" id="GO:0016491">
    <property type="term" value="F:oxidoreductase activity"/>
    <property type="evidence" value="ECO:0007669"/>
    <property type="project" value="UniProtKB-KW"/>
</dbReference>